<dbReference type="Pfam" id="PF03472">
    <property type="entry name" value="Autoind_bind"/>
    <property type="match status" value="1"/>
</dbReference>
<keyword evidence="3" id="KW-0805">Transcription regulation</keyword>
<comment type="caution">
    <text evidence="7">The sequence shown here is derived from an EMBL/GenBank/DDBJ whole genome shotgun (WGS) entry which is preliminary data.</text>
</comment>
<keyword evidence="4" id="KW-0238">DNA-binding</keyword>
<dbReference type="Pfam" id="PF00196">
    <property type="entry name" value="GerE"/>
    <property type="match status" value="1"/>
</dbReference>
<keyword evidence="5" id="KW-0804">Transcription</keyword>
<dbReference type="PANTHER" id="PTHR44688:SF16">
    <property type="entry name" value="DNA-BINDING TRANSCRIPTIONAL ACTIVATOR DEVR_DOSR"/>
    <property type="match status" value="1"/>
</dbReference>
<dbReference type="GO" id="GO:0003677">
    <property type="term" value="F:DNA binding"/>
    <property type="evidence" value="ECO:0007669"/>
    <property type="project" value="UniProtKB-KW"/>
</dbReference>
<dbReference type="InterPro" id="IPR036388">
    <property type="entry name" value="WH-like_DNA-bd_sf"/>
</dbReference>
<evidence type="ECO:0000256" key="4">
    <source>
        <dbReference type="ARBA" id="ARBA00023125"/>
    </source>
</evidence>
<dbReference type="GO" id="GO:0009372">
    <property type="term" value="P:quorum sensing"/>
    <property type="evidence" value="ECO:0007669"/>
    <property type="project" value="UniProtKB-KW"/>
</dbReference>
<dbReference type="InterPro" id="IPR005143">
    <property type="entry name" value="TF_LuxR_autoind-bd_dom"/>
</dbReference>
<feature type="domain" description="HTH luxR-type" evidence="6">
    <location>
        <begin position="184"/>
        <end position="249"/>
    </location>
</feature>
<dbReference type="PROSITE" id="PS50043">
    <property type="entry name" value="HTH_LUXR_2"/>
    <property type="match status" value="1"/>
</dbReference>
<dbReference type="GO" id="GO:0006355">
    <property type="term" value="P:regulation of DNA-templated transcription"/>
    <property type="evidence" value="ECO:0007669"/>
    <property type="project" value="InterPro"/>
</dbReference>
<dbReference type="SUPFAM" id="SSF46894">
    <property type="entry name" value="C-terminal effector domain of the bipartite response regulators"/>
    <property type="match status" value="1"/>
</dbReference>
<organism evidence="7 8">
    <name type="scientific">Paenochrobactrum gallinarii</name>
    <dbReference type="NCBI Taxonomy" id="643673"/>
    <lineage>
        <taxon>Bacteria</taxon>
        <taxon>Pseudomonadati</taxon>
        <taxon>Pseudomonadota</taxon>
        <taxon>Alphaproteobacteria</taxon>
        <taxon>Hyphomicrobiales</taxon>
        <taxon>Brucellaceae</taxon>
        <taxon>Paenochrobactrum</taxon>
    </lineage>
</organism>
<evidence type="ECO:0000256" key="1">
    <source>
        <dbReference type="ARBA" id="ARBA00015288"/>
    </source>
</evidence>
<evidence type="ECO:0000256" key="3">
    <source>
        <dbReference type="ARBA" id="ARBA00023015"/>
    </source>
</evidence>
<evidence type="ECO:0000313" key="8">
    <source>
        <dbReference type="Proteomes" id="UP000555393"/>
    </source>
</evidence>
<dbReference type="Gene3D" id="3.30.450.80">
    <property type="entry name" value="Transcription factor LuxR-like, autoinducer-binding domain"/>
    <property type="match status" value="1"/>
</dbReference>
<dbReference type="Gene3D" id="1.10.10.10">
    <property type="entry name" value="Winged helix-like DNA-binding domain superfamily/Winged helix DNA-binding domain"/>
    <property type="match status" value="1"/>
</dbReference>
<keyword evidence="2" id="KW-0673">Quorum sensing</keyword>
<evidence type="ECO:0000256" key="2">
    <source>
        <dbReference type="ARBA" id="ARBA00022654"/>
    </source>
</evidence>
<dbReference type="AlphaFoldDB" id="A0A841LTA6"/>
<dbReference type="InterPro" id="IPR016032">
    <property type="entry name" value="Sig_transdc_resp-reg_C-effctor"/>
</dbReference>
<protein>
    <recommendedName>
        <fullName evidence="1">HTH-type quorum sensing-dependent transcriptional regulator VjbR</fullName>
    </recommendedName>
</protein>
<dbReference type="SMART" id="SM00421">
    <property type="entry name" value="HTH_LUXR"/>
    <property type="match status" value="1"/>
</dbReference>
<dbReference type="InterPro" id="IPR000792">
    <property type="entry name" value="Tscrpt_reg_LuxR_C"/>
</dbReference>
<evidence type="ECO:0000259" key="6">
    <source>
        <dbReference type="PROSITE" id="PS50043"/>
    </source>
</evidence>
<evidence type="ECO:0000256" key="5">
    <source>
        <dbReference type="ARBA" id="ARBA00023163"/>
    </source>
</evidence>
<dbReference type="EMBL" id="JACIIU010000009">
    <property type="protein sequence ID" value="MBB6261485.1"/>
    <property type="molecule type" value="Genomic_DNA"/>
</dbReference>
<dbReference type="SUPFAM" id="SSF75516">
    <property type="entry name" value="Pheromone-binding domain of LuxR-like quorum-sensing transcription factors"/>
    <property type="match status" value="1"/>
</dbReference>
<accession>A0A841LTA6</accession>
<dbReference type="CDD" id="cd06170">
    <property type="entry name" value="LuxR_C_like"/>
    <property type="match status" value="1"/>
</dbReference>
<dbReference type="Proteomes" id="UP000555393">
    <property type="component" value="Unassembled WGS sequence"/>
</dbReference>
<gene>
    <name evidence="7" type="ORF">FHS77_002041</name>
</gene>
<dbReference type="InterPro" id="IPR036693">
    <property type="entry name" value="TF_LuxR_autoind-bd_dom_sf"/>
</dbReference>
<keyword evidence="8" id="KW-1185">Reference proteome</keyword>
<reference evidence="7 8" key="1">
    <citation type="submission" date="2020-08" db="EMBL/GenBank/DDBJ databases">
        <title>Genomic Encyclopedia of Type Strains, Phase IV (KMG-IV): sequencing the most valuable type-strain genomes for metagenomic binning, comparative biology and taxonomic classification.</title>
        <authorList>
            <person name="Goeker M."/>
        </authorList>
    </citation>
    <scope>NUCLEOTIDE SEQUENCE [LARGE SCALE GENOMIC DNA]</scope>
    <source>
        <strain evidence="7 8">DSM 22336</strain>
    </source>
</reference>
<sequence length="260" mass="28652">MKYDLIHFPNFKENFFGQRFKGDILTELQRVKQEIDCKHILHAFCNCAFEGVKIADSDITVVITAPSKWVERYSAKNYFAIDPLFNDNIPVVTTGDCELMLDLGGQHYDNPDITAMYNDATKHGAGTLFLAVSAHYANGIAGCSLFSFDEGEEDRCTFINRMRPALLKASKELHMALAGQGISQTSQAALLTAREIECLTWAAIGKTDGEIADILSIARWTVVTYLQNAKIKLGCSNRTAAVAAALTLGIIKEPEVSHLI</sequence>
<dbReference type="PRINTS" id="PR00038">
    <property type="entry name" value="HTHLUXR"/>
</dbReference>
<dbReference type="PANTHER" id="PTHR44688">
    <property type="entry name" value="DNA-BINDING TRANSCRIPTIONAL ACTIVATOR DEVR_DOSR"/>
    <property type="match status" value="1"/>
</dbReference>
<dbReference type="RefSeq" id="WP_184222889.1">
    <property type="nucleotide sequence ID" value="NZ_JACIIU010000009.1"/>
</dbReference>
<proteinExistence type="predicted"/>
<evidence type="ECO:0000313" key="7">
    <source>
        <dbReference type="EMBL" id="MBB6261485.1"/>
    </source>
</evidence>
<name>A0A841LTA6_9HYPH</name>